<evidence type="ECO:0000313" key="2">
    <source>
        <dbReference type="Proteomes" id="UP001305647"/>
    </source>
</evidence>
<protein>
    <submittedName>
        <fullName evidence="1">Uncharacterized protein</fullName>
    </submittedName>
</protein>
<name>A0AAN6T5F1_9PEZI</name>
<comment type="caution">
    <text evidence="1">The sequence shown here is derived from an EMBL/GenBank/DDBJ whole genome shotgun (WGS) entry which is preliminary data.</text>
</comment>
<sequence length="93" mass="9951">MERCNRGYAMPRRARLRSLVSPASWLAASPLLSPTDGQAVGGGVVTVSPASSRLSIRGAVRGTARRLSFFLIRLSNELLCYSVRQVAFVSLGG</sequence>
<dbReference type="EMBL" id="MU863626">
    <property type="protein sequence ID" value="KAK4104744.1"/>
    <property type="molecule type" value="Genomic_DNA"/>
</dbReference>
<dbReference type="AlphaFoldDB" id="A0AAN6T5F1"/>
<accession>A0AAN6T5F1</accession>
<evidence type="ECO:0000313" key="1">
    <source>
        <dbReference type="EMBL" id="KAK4104744.1"/>
    </source>
</evidence>
<gene>
    <name evidence="1" type="ORF">N658DRAFT_492839</name>
</gene>
<organism evidence="1 2">
    <name type="scientific">Parathielavia hyrcaniae</name>
    <dbReference type="NCBI Taxonomy" id="113614"/>
    <lineage>
        <taxon>Eukaryota</taxon>
        <taxon>Fungi</taxon>
        <taxon>Dikarya</taxon>
        <taxon>Ascomycota</taxon>
        <taxon>Pezizomycotina</taxon>
        <taxon>Sordariomycetes</taxon>
        <taxon>Sordariomycetidae</taxon>
        <taxon>Sordariales</taxon>
        <taxon>Chaetomiaceae</taxon>
        <taxon>Parathielavia</taxon>
    </lineage>
</organism>
<proteinExistence type="predicted"/>
<dbReference type="Proteomes" id="UP001305647">
    <property type="component" value="Unassembled WGS sequence"/>
</dbReference>
<keyword evidence="2" id="KW-1185">Reference proteome</keyword>
<reference evidence="1" key="1">
    <citation type="journal article" date="2023" name="Mol. Phylogenet. Evol.">
        <title>Genome-scale phylogeny and comparative genomics of the fungal order Sordariales.</title>
        <authorList>
            <person name="Hensen N."/>
            <person name="Bonometti L."/>
            <person name="Westerberg I."/>
            <person name="Brannstrom I.O."/>
            <person name="Guillou S."/>
            <person name="Cros-Aarteil S."/>
            <person name="Calhoun S."/>
            <person name="Haridas S."/>
            <person name="Kuo A."/>
            <person name="Mondo S."/>
            <person name="Pangilinan J."/>
            <person name="Riley R."/>
            <person name="LaButti K."/>
            <person name="Andreopoulos B."/>
            <person name="Lipzen A."/>
            <person name="Chen C."/>
            <person name="Yan M."/>
            <person name="Daum C."/>
            <person name="Ng V."/>
            <person name="Clum A."/>
            <person name="Steindorff A."/>
            <person name="Ohm R.A."/>
            <person name="Martin F."/>
            <person name="Silar P."/>
            <person name="Natvig D.O."/>
            <person name="Lalanne C."/>
            <person name="Gautier V."/>
            <person name="Ament-Velasquez S.L."/>
            <person name="Kruys A."/>
            <person name="Hutchinson M.I."/>
            <person name="Powell A.J."/>
            <person name="Barry K."/>
            <person name="Miller A.N."/>
            <person name="Grigoriev I.V."/>
            <person name="Debuchy R."/>
            <person name="Gladieux P."/>
            <person name="Hiltunen Thoren M."/>
            <person name="Johannesson H."/>
        </authorList>
    </citation>
    <scope>NUCLEOTIDE SEQUENCE</scope>
    <source>
        <strain evidence="1">CBS 757.83</strain>
    </source>
</reference>
<reference evidence="1" key="2">
    <citation type="submission" date="2023-05" db="EMBL/GenBank/DDBJ databases">
        <authorList>
            <consortium name="Lawrence Berkeley National Laboratory"/>
            <person name="Steindorff A."/>
            <person name="Hensen N."/>
            <person name="Bonometti L."/>
            <person name="Westerberg I."/>
            <person name="Brannstrom I.O."/>
            <person name="Guillou S."/>
            <person name="Cros-Aarteil S."/>
            <person name="Calhoun S."/>
            <person name="Haridas S."/>
            <person name="Kuo A."/>
            <person name="Mondo S."/>
            <person name="Pangilinan J."/>
            <person name="Riley R."/>
            <person name="Labutti K."/>
            <person name="Andreopoulos B."/>
            <person name="Lipzen A."/>
            <person name="Chen C."/>
            <person name="Yanf M."/>
            <person name="Daum C."/>
            <person name="Ng V."/>
            <person name="Clum A."/>
            <person name="Ohm R."/>
            <person name="Martin F."/>
            <person name="Silar P."/>
            <person name="Natvig D."/>
            <person name="Lalanne C."/>
            <person name="Gautier V."/>
            <person name="Ament-Velasquez S.L."/>
            <person name="Kruys A."/>
            <person name="Hutchinson M.I."/>
            <person name="Powell A.J."/>
            <person name="Barry K."/>
            <person name="Miller A.N."/>
            <person name="Grigoriev I.V."/>
            <person name="Debuchy R."/>
            <person name="Gladieux P."/>
            <person name="Thoren M.H."/>
            <person name="Johannesson H."/>
        </authorList>
    </citation>
    <scope>NUCLEOTIDE SEQUENCE</scope>
    <source>
        <strain evidence="1">CBS 757.83</strain>
    </source>
</reference>